<comment type="caution">
    <text evidence="13">The sequence shown here is derived from an EMBL/GenBank/DDBJ whole genome shotgun (WGS) entry which is preliminary data.</text>
</comment>
<dbReference type="InterPro" id="IPR047246">
    <property type="entry name" value="ThrRS_anticodon"/>
</dbReference>
<dbReference type="Gene3D" id="3.30.930.10">
    <property type="entry name" value="Bira Bifunctional Protein, Domain 2"/>
    <property type="match status" value="1"/>
</dbReference>
<dbReference type="SUPFAM" id="SSF52954">
    <property type="entry name" value="Class II aaRS ABD-related"/>
    <property type="match status" value="1"/>
</dbReference>
<protein>
    <recommendedName>
        <fullName evidence="2">threonine--tRNA ligase</fullName>
        <ecNumber evidence="2">6.1.1.3</ecNumber>
    </recommendedName>
    <alternativeName>
        <fullName evidence="10">Threonyl-tRNA synthetase</fullName>
    </alternativeName>
</protein>
<evidence type="ECO:0000256" key="11">
    <source>
        <dbReference type="ARBA" id="ARBA00049515"/>
    </source>
</evidence>
<name>A0A9W7GDC6_9STRA</name>
<dbReference type="InterPro" id="IPR018163">
    <property type="entry name" value="Thr/Ala-tRNA-synth_IIc_edit"/>
</dbReference>
<keyword evidence="6" id="KW-0862">Zinc</keyword>
<dbReference type="InterPro" id="IPR033728">
    <property type="entry name" value="ThrRS_core"/>
</dbReference>
<dbReference type="Pfam" id="PF07973">
    <property type="entry name" value="tRNA_SAD"/>
    <property type="match status" value="1"/>
</dbReference>
<dbReference type="PANTHER" id="PTHR11451:SF44">
    <property type="entry name" value="THREONINE--TRNA LIGASE, CHLOROPLASTIC_MITOCHONDRIAL 2"/>
    <property type="match status" value="1"/>
</dbReference>
<evidence type="ECO:0000256" key="9">
    <source>
        <dbReference type="ARBA" id="ARBA00023146"/>
    </source>
</evidence>
<dbReference type="GO" id="GO:0004829">
    <property type="term" value="F:threonine-tRNA ligase activity"/>
    <property type="evidence" value="ECO:0007669"/>
    <property type="project" value="UniProtKB-EC"/>
</dbReference>
<evidence type="ECO:0000256" key="4">
    <source>
        <dbReference type="ARBA" id="ARBA00022723"/>
    </source>
</evidence>
<evidence type="ECO:0000313" key="14">
    <source>
        <dbReference type="Proteomes" id="UP001165065"/>
    </source>
</evidence>
<dbReference type="InterPro" id="IPR004154">
    <property type="entry name" value="Anticodon-bd"/>
</dbReference>
<dbReference type="CDD" id="cd00771">
    <property type="entry name" value="ThrRS_core"/>
    <property type="match status" value="1"/>
</dbReference>
<evidence type="ECO:0000256" key="8">
    <source>
        <dbReference type="ARBA" id="ARBA00022917"/>
    </source>
</evidence>
<accession>A0A9W7GDC6</accession>
<keyword evidence="4" id="KW-0479">Metal-binding</keyword>
<dbReference type="FunFam" id="3.30.930.10:FF:000002">
    <property type="entry name" value="Threonine--tRNA ligase"/>
    <property type="match status" value="1"/>
</dbReference>
<keyword evidence="14" id="KW-1185">Reference proteome</keyword>
<dbReference type="InterPro" id="IPR002320">
    <property type="entry name" value="Thr-tRNA-ligase_IIa"/>
</dbReference>
<dbReference type="PRINTS" id="PR01047">
    <property type="entry name" value="TRNASYNTHTHR"/>
</dbReference>
<evidence type="ECO:0000256" key="5">
    <source>
        <dbReference type="ARBA" id="ARBA00022741"/>
    </source>
</evidence>
<dbReference type="InterPro" id="IPR006195">
    <property type="entry name" value="aa-tRNA-synth_II"/>
</dbReference>
<keyword evidence="7" id="KW-0067">ATP-binding</keyword>
<dbReference type="PANTHER" id="PTHR11451">
    <property type="entry name" value="THREONINE-TRNA LIGASE"/>
    <property type="match status" value="1"/>
</dbReference>
<sequence>MAAAVQKLHPSAQVTIGPWIDNGFYYDFFMKDGTMLKEDDFKAIKKEMDKIISKDLPITREEVTREEAKRRIMELDEPFKLEILASIKTEPITIYHLGDEWWDLCAGPHLSTTGALPKKAIQLQSVAGAYWRGDESREMLSRVYATAWKSPEQLKAYKKLVEEAKRRDHRLLGKKLDLFSIQEDAGGGLVFWHPKGAKIRTGIEDFWRDTHVKNGYELVYSPHIANVELWKTSGHFDFYQEGMFDQMEVEGADYQIKPMNCPFHCLMYKDKQTSYRDLPIRWAELGTVYRYERSGTLHGLMRVRGFTQDDAHIFCLPEQVEDEIVKVLDLTETILSKFGFEDYDIMLSTQPDKSVGGDDIWGLATAALEGALKRKGWNYGVDEGGGAFYGPKIDLKIRDAIGRTWQCSTVQCDFNLPERFDLEYKSADGTMERPIMIHRAIFGSIERFFGILVENCAGEFPLWLAPEQVRILPVTESVQDYCHEVKRKAMEMGIRVEVDSGRDRLPKQIRNAEKGKVPLMAVVGVKELENGELAIRSKGEGDLGTFGVEEFLQGIKQAIEVTEEFKTVGVKEEKEEQLDAAD</sequence>
<dbReference type="Gene3D" id="3.30.980.10">
    <property type="entry name" value="Threonyl-trna Synthetase, Chain A, domain 2"/>
    <property type="match status" value="1"/>
</dbReference>
<dbReference type="HAMAP" id="MF_00184">
    <property type="entry name" value="Thr_tRNA_synth"/>
    <property type="match status" value="1"/>
</dbReference>
<organism evidence="13 14">
    <name type="scientific">Triparma columacea</name>
    <dbReference type="NCBI Taxonomy" id="722753"/>
    <lineage>
        <taxon>Eukaryota</taxon>
        <taxon>Sar</taxon>
        <taxon>Stramenopiles</taxon>
        <taxon>Ochrophyta</taxon>
        <taxon>Bolidophyceae</taxon>
        <taxon>Parmales</taxon>
        <taxon>Triparmaceae</taxon>
        <taxon>Triparma</taxon>
    </lineage>
</organism>
<dbReference type="GO" id="GO:0046872">
    <property type="term" value="F:metal ion binding"/>
    <property type="evidence" value="ECO:0007669"/>
    <property type="project" value="UniProtKB-KW"/>
</dbReference>
<gene>
    <name evidence="13" type="ORF">TrCOL_g11035</name>
</gene>
<evidence type="ECO:0000256" key="7">
    <source>
        <dbReference type="ARBA" id="ARBA00022840"/>
    </source>
</evidence>
<keyword evidence="8" id="KW-0648">Protein biosynthesis</keyword>
<evidence type="ECO:0000313" key="13">
    <source>
        <dbReference type="EMBL" id="GMI40846.1"/>
    </source>
</evidence>
<dbReference type="GO" id="GO:0006435">
    <property type="term" value="P:threonyl-tRNA aminoacylation"/>
    <property type="evidence" value="ECO:0007669"/>
    <property type="project" value="InterPro"/>
</dbReference>
<dbReference type="AlphaFoldDB" id="A0A9W7GDC6"/>
<evidence type="ECO:0000256" key="2">
    <source>
        <dbReference type="ARBA" id="ARBA00013163"/>
    </source>
</evidence>
<dbReference type="NCBIfam" id="TIGR00418">
    <property type="entry name" value="thrS"/>
    <property type="match status" value="1"/>
</dbReference>
<dbReference type="Pfam" id="PF03129">
    <property type="entry name" value="HGTP_anticodon"/>
    <property type="match status" value="1"/>
</dbReference>
<evidence type="ECO:0000256" key="3">
    <source>
        <dbReference type="ARBA" id="ARBA00022598"/>
    </source>
</evidence>
<dbReference type="FunFam" id="3.40.50.800:FF:000001">
    <property type="entry name" value="Threonine--tRNA ligase"/>
    <property type="match status" value="1"/>
</dbReference>
<dbReference type="InterPro" id="IPR002314">
    <property type="entry name" value="aa-tRNA-synt_IIb"/>
</dbReference>
<dbReference type="InterPro" id="IPR036621">
    <property type="entry name" value="Anticodon-bd_dom_sf"/>
</dbReference>
<dbReference type="Gene3D" id="3.40.50.800">
    <property type="entry name" value="Anticodon-binding domain"/>
    <property type="match status" value="1"/>
</dbReference>
<dbReference type="SUPFAM" id="SSF55186">
    <property type="entry name" value="ThrRS/AlaRS common domain"/>
    <property type="match status" value="1"/>
</dbReference>
<dbReference type="CDD" id="cd00860">
    <property type="entry name" value="ThrRS_anticodon"/>
    <property type="match status" value="1"/>
</dbReference>
<dbReference type="InterPro" id="IPR012947">
    <property type="entry name" value="tRNA_SAD"/>
</dbReference>
<evidence type="ECO:0000256" key="10">
    <source>
        <dbReference type="ARBA" id="ARBA00031900"/>
    </source>
</evidence>
<dbReference type="EC" id="6.1.1.3" evidence="2"/>
<dbReference type="PROSITE" id="PS50862">
    <property type="entry name" value="AA_TRNA_LIGASE_II"/>
    <property type="match status" value="1"/>
</dbReference>
<dbReference type="InterPro" id="IPR045864">
    <property type="entry name" value="aa-tRNA-synth_II/BPL/LPL"/>
</dbReference>
<keyword evidence="3" id="KW-0436">Ligase</keyword>
<keyword evidence="9" id="KW-0030">Aminoacyl-tRNA synthetase</keyword>
<comment type="catalytic activity">
    <reaction evidence="11">
        <text>tRNA(Thr) + L-threonine + ATP = L-threonyl-tRNA(Thr) + AMP + diphosphate + H(+)</text>
        <dbReference type="Rhea" id="RHEA:24624"/>
        <dbReference type="Rhea" id="RHEA-COMP:9670"/>
        <dbReference type="Rhea" id="RHEA-COMP:9704"/>
        <dbReference type="ChEBI" id="CHEBI:15378"/>
        <dbReference type="ChEBI" id="CHEBI:30616"/>
        <dbReference type="ChEBI" id="CHEBI:33019"/>
        <dbReference type="ChEBI" id="CHEBI:57926"/>
        <dbReference type="ChEBI" id="CHEBI:78442"/>
        <dbReference type="ChEBI" id="CHEBI:78534"/>
        <dbReference type="ChEBI" id="CHEBI:456215"/>
        <dbReference type="EC" id="6.1.1.3"/>
    </reaction>
</comment>
<dbReference type="GO" id="GO:0005524">
    <property type="term" value="F:ATP binding"/>
    <property type="evidence" value="ECO:0007669"/>
    <property type="project" value="UniProtKB-KW"/>
</dbReference>
<dbReference type="EMBL" id="BRYA01000137">
    <property type="protein sequence ID" value="GMI40846.1"/>
    <property type="molecule type" value="Genomic_DNA"/>
</dbReference>
<dbReference type="FunFam" id="3.30.54.20:FF:000002">
    <property type="entry name" value="Threonine--tRNA ligase"/>
    <property type="match status" value="1"/>
</dbReference>
<proteinExistence type="inferred from homology"/>
<comment type="similarity">
    <text evidence="1">Belongs to the class-II aminoacyl-tRNA synthetase family.</text>
</comment>
<dbReference type="GO" id="GO:0005737">
    <property type="term" value="C:cytoplasm"/>
    <property type="evidence" value="ECO:0007669"/>
    <property type="project" value="InterPro"/>
</dbReference>
<dbReference type="OrthoDB" id="5423599at2759"/>
<evidence type="ECO:0000259" key="12">
    <source>
        <dbReference type="PROSITE" id="PS50862"/>
    </source>
</evidence>
<reference evidence="14" key="1">
    <citation type="journal article" date="2023" name="Commun. Biol.">
        <title>Genome analysis of Parmales, the sister group of diatoms, reveals the evolutionary specialization of diatoms from phago-mixotrophs to photoautotrophs.</title>
        <authorList>
            <person name="Ban H."/>
            <person name="Sato S."/>
            <person name="Yoshikawa S."/>
            <person name="Yamada K."/>
            <person name="Nakamura Y."/>
            <person name="Ichinomiya M."/>
            <person name="Sato N."/>
            <person name="Blanc-Mathieu R."/>
            <person name="Endo H."/>
            <person name="Kuwata A."/>
            <person name="Ogata H."/>
        </authorList>
    </citation>
    <scope>NUCLEOTIDE SEQUENCE [LARGE SCALE GENOMIC DNA]</scope>
</reference>
<keyword evidence="5" id="KW-0547">Nucleotide-binding</keyword>
<dbReference type="SUPFAM" id="SSF55681">
    <property type="entry name" value="Class II aaRS and biotin synthetases"/>
    <property type="match status" value="1"/>
</dbReference>
<feature type="domain" description="Aminoacyl-transfer RNA synthetases class-II family profile" evidence="12">
    <location>
        <begin position="168"/>
        <end position="461"/>
    </location>
</feature>
<dbReference type="Gene3D" id="3.30.54.20">
    <property type="match status" value="1"/>
</dbReference>
<evidence type="ECO:0000256" key="6">
    <source>
        <dbReference type="ARBA" id="ARBA00022833"/>
    </source>
</evidence>
<dbReference type="SMART" id="SM00863">
    <property type="entry name" value="tRNA_SAD"/>
    <property type="match status" value="1"/>
</dbReference>
<evidence type="ECO:0000256" key="1">
    <source>
        <dbReference type="ARBA" id="ARBA00008226"/>
    </source>
</evidence>
<dbReference type="Proteomes" id="UP001165065">
    <property type="component" value="Unassembled WGS sequence"/>
</dbReference>
<dbReference type="Pfam" id="PF00587">
    <property type="entry name" value="tRNA-synt_2b"/>
    <property type="match status" value="1"/>
</dbReference>